<dbReference type="AlphaFoldDB" id="S4RTC3"/>
<evidence type="ECO:0000256" key="1">
    <source>
        <dbReference type="SAM" id="MobiDB-lite"/>
    </source>
</evidence>
<feature type="domain" description="Arrestin C-terminal-like" evidence="2">
    <location>
        <begin position="3"/>
        <end position="80"/>
    </location>
</feature>
<dbReference type="Gene3D" id="2.60.40.640">
    <property type="match status" value="1"/>
</dbReference>
<feature type="region of interest" description="Disordered" evidence="1">
    <location>
        <begin position="81"/>
        <end position="116"/>
    </location>
</feature>
<proteinExistence type="predicted"/>
<name>S4RTC3_PETMA</name>
<feature type="compositionally biased region" description="Pro residues" evidence="1">
    <location>
        <begin position="103"/>
        <end position="116"/>
    </location>
</feature>
<protein>
    <recommendedName>
        <fullName evidence="2">Arrestin C-terminal-like domain-containing protein</fullName>
    </recommendedName>
</protein>
<reference evidence="3" key="2">
    <citation type="submission" date="2025-09" db="UniProtKB">
        <authorList>
            <consortium name="Ensembl"/>
        </authorList>
    </citation>
    <scope>IDENTIFICATION</scope>
</reference>
<feature type="compositionally biased region" description="Low complexity" evidence="1">
    <location>
        <begin position="87"/>
        <end position="102"/>
    </location>
</feature>
<dbReference type="Pfam" id="PF02752">
    <property type="entry name" value="Arrestin_C"/>
    <property type="match status" value="1"/>
</dbReference>
<accession>S4RTC3</accession>
<evidence type="ECO:0000313" key="3">
    <source>
        <dbReference type="Ensembl" id="ENSPMAP00000008463.1"/>
    </source>
</evidence>
<reference evidence="3" key="1">
    <citation type="submission" date="2025-08" db="UniProtKB">
        <authorList>
            <consortium name="Ensembl"/>
        </authorList>
    </citation>
    <scope>IDENTIFICATION</scope>
</reference>
<dbReference type="InterPro" id="IPR014752">
    <property type="entry name" value="Arrestin-like_C"/>
</dbReference>
<dbReference type="InterPro" id="IPR011022">
    <property type="entry name" value="Arrestin_C-like"/>
</dbReference>
<dbReference type="InterPro" id="IPR014756">
    <property type="entry name" value="Ig_E-set"/>
</dbReference>
<dbReference type="STRING" id="7757.ENSPMAP00000008463"/>
<organism evidence="3">
    <name type="scientific">Petromyzon marinus</name>
    <name type="common">Sea lamprey</name>
    <dbReference type="NCBI Taxonomy" id="7757"/>
    <lineage>
        <taxon>Eukaryota</taxon>
        <taxon>Metazoa</taxon>
        <taxon>Chordata</taxon>
        <taxon>Craniata</taxon>
        <taxon>Vertebrata</taxon>
        <taxon>Cyclostomata</taxon>
        <taxon>Hyperoartia</taxon>
        <taxon>Petromyzontiformes</taxon>
        <taxon>Petromyzontidae</taxon>
        <taxon>Petromyzon</taxon>
    </lineage>
</organism>
<evidence type="ECO:0000259" key="2">
    <source>
        <dbReference type="Pfam" id="PF02752"/>
    </source>
</evidence>
<dbReference type="SUPFAM" id="SSF81296">
    <property type="entry name" value="E set domains"/>
    <property type="match status" value="1"/>
</dbReference>
<dbReference type="HOGENOM" id="CLU_2102547_0_0_1"/>
<dbReference type="Ensembl" id="ENSPMAT00000008501.1">
    <property type="protein sequence ID" value="ENSPMAP00000008463.1"/>
    <property type="gene ID" value="ENSPMAG00000007701.1"/>
</dbReference>
<sequence>QMVTYRGKRDIVDLTTLVTKDGGSVGPKQTTQWKERFSVPALPCSELPGCKLISLEHFVQVSVKSLDLTVRVPLLIGNVPIEGSEKPTLPAAAPACPAEATPPSDPVAPSQPPQPQ</sequence>